<dbReference type="PROSITE" id="PS51186">
    <property type="entry name" value="GNAT"/>
    <property type="match status" value="1"/>
</dbReference>
<sequence>MAPASRLLPPAASSGRRGSSHLYRRRGVRAGVRHSRRAPSRRLRRGARLWKNGRWRRESSSWAYLSNVSVAKDLQRNGLGYALVDKSKKLAREWGITDLYVHVAINNEAAKKLCNKCGFVYESEEPAWNGRLGFLTGFLFGSI</sequence>
<dbReference type="OrthoDB" id="41532at2759"/>
<dbReference type="PANTHER" id="PTHR47876">
    <property type="entry name" value="OS08G0260000 PROTEIN"/>
    <property type="match status" value="1"/>
</dbReference>
<dbReference type="PANTHER" id="PTHR47876:SF2">
    <property type="entry name" value="GCN5-RELATED N-ACETYLTRANSFERASE 7, CHLOROPLASTIC"/>
    <property type="match status" value="1"/>
</dbReference>
<dbReference type="InterPro" id="IPR000182">
    <property type="entry name" value="GNAT_dom"/>
</dbReference>
<feature type="compositionally biased region" description="Basic residues" evidence="1">
    <location>
        <begin position="18"/>
        <end position="40"/>
    </location>
</feature>
<dbReference type="GO" id="GO:0009507">
    <property type="term" value="C:chloroplast"/>
    <property type="evidence" value="ECO:0007669"/>
    <property type="project" value="TreeGrafter"/>
</dbReference>
<feature type="domain" description="N-acetyltransferase" evidence="2">
    <location>
        <begin position="47"/>
        <end position="141"/>
    </location>
</feature>
<dbReference type="GO" id="GO:0016747">
    <property type="term" value="F:acyltransferase activity, transferring groups other than amino-acyl groups"/>
    <property type="evidence" value="ECO:0007669"/>
    <property type="project" value="InterPro"/>
</dbReference>
<dbReference type="EMBL" id="JAAALK010000082">
    <property type="protein sequence ID" value="KAG8087024.1"/>
    <property type="molecule type" value="Genomic_DNA"/>
</dbReference>
<evidence type="ECO:0000313" key="4">
    <source>
        <dbReference type="Proteomes" id="UP000729402"/>
    </source>
</evidence>
<accession>A0A8J5WEY9</accession>
<gene>
    <name evidence="3" type="ORF">GUJ93_ZPchr0010g9544</name>
</gene>
<organism evidence="3 4">
    <name type="scientific">Zizania palustris</name>
    <name type="common">Northern wild rice</name>
    <dbReference type="NCBI Taxonomy" id="103762"/>
    <lineage>
        <taxon>Eukaryota</taxon>
        <taxon>Viridiplantae</taxon>
        <taxon>Streptophyta</taxon>
        <taxon>Embryophyta</taxon>
        <taxon>Tracheophyta</taxon>
        <taxon>Spermatophyta</taxon>
        <taxon>Magnoliopsida</taxon>
        <taxon>Liliopsida</taxon>
        <taxon>Poales</taxon>
        <taxon>Poaceae</taxon>
        <taxon>BOP clade</taxon>
        <taxon>Oryzoideae</taxon>
        <taxon>Oryzeae</taxon>
        <taxon>Zizaniinae</taxon>
        <taxon>Zizania</taxon>
    </lineage>
</organism>
<evidence type="ECO:0000256" key="1">
    <source>
        <dbReference type="SAM" id="MobiDB-lite"/>
    </source>
</evidence>
<feature type="region of interest" description="Disordered" evidence="1">
    <location>
        <begin position="1"/>
        <end position="40"/>
    </location>
</feature>
<reference evidence="3" key="2">
    <citation type="submission" date="2021-02" db="EMBL/GenBank/DDBJ databases">
        <authorList>
            <person name="Kimball J.A."/>
            <person name="Haas M.W."/>
            <person name="Macchietto M."/>
            <person name="Kono T."/>
            <person name="Duquette J."/>
            <person name="Shao M."/>
        </authorList>
    </citation>
    <scope>NUCLEOTIDE SEQUENCE</scope>
    <source>
        <tissue evidence="3">Fresh leaf tissue</tissue>
    </source>
</reference>
<keyword evidence="4" id="KW-1185">Reference proteome</keyword>
<reference evidence="3" key="1">
    <citation type="journal article" date="2021" name="bioRxiv">
        <title>Whole Genome Assembly and Annotation of Northern Wild Rice, Zizania palustris L., Supports a Whole Genome Duplication in the Zizania Genus.</title>
        <authorList>
            <person name="Haas M."/>
            <person name="Kono T."/>
            <person name="Macchietto M."/>
            <person name="Millas R."/>
            <person name="McGilp L."/>
            <person name="Shao M."/>
            <person name="Duquette J."/>
            <person name="Hirsch C.N."/>
            <person name="Kimball J."/>
        </authorList>
    </citation>
    <scope>NUCLEOTIDE SEQUENCE</scope>
    <source>
        <tissue evidence="3">Fresh leaf tissue</tissue>
    </source>
</reference>
<dbReference type="Proteomes" id="UP000729402">
    <property type="component" value="Unassembled WGS sequence"/>
</dbReference>
<evidence type="ECO:0000313" key="3">
    <source>
        <dbReference type="EMBL" id="KAG8087024.1"/>
    </source>
</evidence>
<proteinExistence type="predicted"/>
<evidence type="ECO:0000259" key="2">
    <source>
        <dbReference type="PROSITE" id="PS51186"/>
    </source>
</evidence>
<comment type="caution">
    <text evidence="3">The sequence shown here is derived from an EMBL/GenBank/DDBJ whole genome shotgun (WGS) entry which is preliminary data.</text>
</comment>
<dbReference type="AlphaFoldDB" id="A0A8J5WEY9"/>
<name>A0A8J5WEY9_ZIZPA</name>
<feature type="compositionally biased region" description="Low complexity" evidence="1">
    <location>
        <begin position="1"/>
        <end position="14"/>
    </location>
</feature>
<dbReference type="Pfam" id="PF00583">
    <property type="entry name" value="Acetyltransf_1"/>
    <property type="match status" value="1"/>
</dbReference>
<dbReference type="CDD" id="cd04301">
    <property type="entry name" value="NAT_SF"/>
    <property type="match status" value="1"/>
</dbReference>
<protein>
    <recommendedName>
        <fullName evidence="2">N-acetyltransferase domain-containing protein</fullName>
    </recommendedName>
</protein>